<evidence type="ECO:0000313" key="9">
    <source>
        <dbReference type="EMBL" id="OUQ71872.1"/>
    </source>
</evidence>
<dbReference type="PROSITE" id="PS00149">
    <property type="entry name" value="SULFATASE_2"/>
    <property type="match status" value="1"/>
</dbReference>
<proteinExistence type="inferred from homology"/>
<dbReference type="PANTHER" id="PTHR42693:SF53">
    <property type="entry name" value="ENDO-4-O-SULFATASE"/>
    <property type="match status" value="1"/>
</dbReference>
<dbReference type="Gene3D" id="3.40.720.10">
    <property type="entry name" value="Alkaline Phosphatase, subunit A"/>
    <property type="match status" value="1"/>
</dbReference>
<feature type="signal peptide" evidence="7">
    <location>
        <begin position="1"/>
        <end position="26"/>
    </location>
</feature>
<dbReference type="Gene3D" id="3.30.1120.10">
    <property type="match status" value="1"/>
</dbReference>
<comment type="similarity">
    <text evidence="1">Belongs to the sulfatase family.</text>
</comment>
<keyword evidence="7" id="KW-0732">Signal</keyword>
<gene>
    <name evidence="9" type="ORF">B5E52_06180</name>
</gene>
<dbReference type="InterPro" id="IPR000917">
    <property type="entry name" value="Sulfatase_N"/>
</dbReference>
<evidence type="ECO:0000259" key="8">
    <source>
        <dbReference type="Pfam" id="PF00884"/>
    </source>
</evidence>
<evidence type="ECO:0000256" key="5">
    <source>
        <dbReference type="PIRSR" id="PIRSR600917-52"/>
    </source>
</evidence>
<evidence type="ECO:0000256" key="3">
    <source>
        <dbReference type="ARBA" id="ARBA00022801"/>
    </source>
</evidence>
<keyword evidence="4" id="KW-0106">Calcium</keyword>
<dbReference type="PANTHER" id="PTHR42693">
    <property type="entry name" value="ARYLSULFATASE FAMILY MEMBER"/>
    <property type="match status" value="1"/>
</dbReference>
<accession>A0A1Y4VP48</accession>
<dbReference type="Pfam" id="PF00884">
    <property type="entry name" value="Sulfatase"/>
    <property type="match status" value="1"/>
</dbReference>
<evidence type="ECO:0000256" key="2">
    <source>
        <dbReference type="ARBA" id="ARBA00022723"/>
    </source>
</evidence>
<dbReference type="GO" id="GO:0046872">
    <property type="term" value="F:metal ion binding"/>
    <property type="evidence" value="ECO:0007669"/>
    <property type="project" value="UniProtKB-KW"/>
</dbReference>
<evidence type="ECO:0000256" key="4">
    <source>
        <dbReference type="ARBA" id="ARBA00022837"/>
    </source>
</evidence>
<comment type="caution">
    <text evidence="9">The sequence shown here is derived from an EMBL/GenBank/DDBJ whole genome shotgun (WGS) entry which is preliminary data.</text>
</comment>
<dbReference type="InterPro" id="IPR017850">
    <property type="entry name" value="Alkaline_phosphatase_core_sf"/>
</dbReference>
<feature type="domain" description="Sulfatase N-terminal" evidence="8">
    <location>
        <begin position="37"/>
        <end position="349"/>
    </location>
</feature>
<evidence type="ECO:0000256" key="6">
    <source>
        <dbReference type="SAM" id="MobiDB-lite"/>
    </source>
</evidence>
<evidence type="ECO:0000256" key="7">
    <source>
        <dbReference type="SAM" id="SignalP"/>
    </source>
</evidence>
<comment type="PTM">
    <text evidence="5">The conversion to 3-oxoalanine (also known as C-formylglycine, FGly), of a serine or cysteine residue in prokaryotes and of a cysteine residue in eukaryotes, is critical for catalytic activity.</text>
</comment>
<evidence type="ECO:0000313" key="10">
    <source>
        <dbReference type="Proteomes" id="UP000196036"/>
    </source>
</evidence>
<feature type="region of interest" description="Disordered" evidence="6">
    <location>
        <begin position="476"/>
        <end position="496"/>
    </location>
</feature>
<keyword evidence="3" id="KW-0378">Hydrolase</keyword>
<dbReference type="RefSeq" id="WP_087317839.1">
    <property type="nucleotide sequence ID" value="NZ_JAHOJA010000021.1"/>
</dbReference>
<protein>
    <recommendedName>
        <fullName evidence="8">Sulfatase N-terminal domain-containing protein</fullName>
    </recommendedName>
</protein>
<sequence length="496" mass="55835">MKISVRKTSTLSTALLAILPIAKASAQHTTPSHPDKPNIVIILADDQGYGGVNCYPHIKKIVTPNIDKLAASGVQCMQGYTSGHLSSPTRAGLMTGKYQQSFGFYGLSTPHVGGIPQDQKLLSEYLVENGYDTACIGKWHLGDYIRSHPNNRGFQTFFGFINGLHDYYDPLVGGSWDGVYNGLAFTLDNMEPVTEMEYSTYEYTKRAVDFIQKNADHPFFLYLPYNAIHSPLQAPEELIGELAINPQEIGKDDIGRAMTFALDQGVGKVVETLEQLGLRDNTIIFYLSDNGAVEYSDKWEFRGRKGSYYEGGIRVPFIVSYPAKLAKGTIYNKPVMSIDIAPTVMELAGLSHADMHGVNLLPYLSGKDRTAPHDVLYWSTEKKSNNQVFKNEFAIRQGKWKLVSDPHFEKDYDLYDIEADPQEKHGLKDQYPEKYKELFGMYLNWINQMPEELANGENARLKGMELMRKYQRNLKKSGKKVVPLSFGPHEKKKGKQ</sequence>
<dbReference type="InterPro" id="IPR024607">
    <property type="entry name" value="Sulfatase_CS"/>
</dbReference>
<dbReference type="Proteomes" id="UP000196036">
    <property type="component" value="Unassembled WGS sequence"/>
</dbReference>
<reference evidence="10" key="1">
    <citation type="submission" date="2017-04" db="EMBL/GenBank/DDBJ databases">
        <title>Function of individual gut microbiota members based on whole genome sequencing of pure cultures obtained from chicken caecum.</title>
        <authorList>
            <person name="Medvecky M."/>
            <person name="Cejkova D."/>
            <person name="Polansky O."/>
            <person name="Karasova D."/>
            <person name="Kubasova T."/>
            <person name="Cizek A."/>
            <person name="Rychlik I."/>
        </authorList>
    </citation>
    <scope>NUCLEOTIDE SEQUENCE [LARGE SCALE GENOMIC DNA]</scope>
    <source>
        <strain evidence="10">An109</strain>
    </source>
</reference>
<feature type="chain" id="PRO_5013028804" description="Sulfatase N-terminal domain-containing protein" evidence="7">
    <location>
        <begin position="27"/>
        <end position="496"/>
    </location>
</feature>
<feature type="modified residue" description="3-oxoalanine (Ser)" evidence="5">
    <location>
        <position position="86"/>
    </location>
</feature>
<dbReference type="AlphaFoldDB" id="A0A1Y4VP48"/>
<name>A0A1Y4VP48_9BACE</name>
<keyword evidence="2" id="KW-0479">Metal-binding</keyword>
<dbReference type="EMBL" id="NFLW01000008">
    <property type="protein sequence ID" value="OUQ71872.1"/>
    <property type="molecule type" value="Genomic_DNA"/>
</dbReference>
<organism evidence="9 10">
    <name type="scientific">Bacteroides xylanisolvens</name>
    <dbReference type="NCBI Taxonomy" id="371601"/>
    <lineage>
        <taxon>Bacteria</taxon>
        <taxon>Pseudomonadati</taxon>
        <taxon>Bacteroidota</taxon>
        <taxon>Bacteroidia</taxon>
        <taxon>Bacteroidales</taxon>
        <taxon>Bacteroidaceae</taxon>
        <taxon>Bacteroides</taxon>
    </lineage>
</organism>
<dbReference type="InterPro" id="IPR050738">
    <property type="entry name" value="Sulfatase"/>
</dbReference>
<dbReference type="SUPFAM" id="SSF53649">
    <property type="entry name" value="Alkaline phosphatase-like"/>
    <property type="match status" value="1"/>
</dbReference>
<dbReference type="GO" id="GO:0004065">
    <property type="term" value="F:arylsulfatase activity"/>
    <property type="evidence" value="ECO:0007669"/>
    <property type="project" value="TreeGrafter"/>
</dbReference>
<evidence type="ECO:0000256" key="1">
    <source>
        <dbReference type="ARBA" id="ARBA00008779"/>
    </source>
</evidence>